<feature type="compositionally biased region" description="Low complexity" evidence="1">
    <location>
        <begin position="45"/>
        <end position="65"/>
    </location>
</feature>
<dbReference type="VEuPathDB" id="FungiDB:TREMEDRAFT_27348"/>
<name>A0A4Q1BI84_TREME</name>
<comment type="caution">
    <text evidence="2">The sequence shown here is derived from an EMBL/GenBank/DDBJ whole genome shotgun (WGS) entry which is preliminary data.</text>
</comment>
<feature type="region of interest" description="Disordered" evidence="1">
    <location>
        <begin position="45"/>
        <end position="75"/>
    </location>
</feature>
<feature type="compositionally biased region" description="Basic and acidic residues" evidence="1">
    <location>
        <begin position="821"/>
        <end position="840"/>
    </location>
</feature>
<reference evidence="2 3" key="1">
    <citation type="submission" date="2016-06" db="EMBL/GenBank/DDBJ databases">
        <title>Evolution of pathogenesis and genome organization in the Tremellales.</title>
        <authorList>
            <person name="Cuomo C."/>
            <person name="Litvintseva A."/>
            <person name="Heitman J."/>
            <person name="Chen Y."/>
            <person name="Sun S."/>
            <person name="Springer D."/>
            <person name="Dromer F."/>
            <person name="Young S."/>
            <person name="Zeng Q."/>
            <person name="Chapman S."/>
            <person name="Gujja S."/>
            <person name="Saif S."/>
            <person name="Birren B."/>
        </authorList>
    </citation>
    <scope>NUCLEOTIDE SEQUENCE [LARGE SCALE GENOMIC DNA]</scope>
    <source>
        <strain evidence="2 3">ATCC 28783</strain>
    </source>
</reference>
<evidence type="ECO:0000313" key="3">
    <source>
        <dbReference type="Proteomes" id="UP000289152"/>
    </source>
</evidence>
<keyword evidence="3" id="KW-1185">Reference proteome</keyword>
<feature type="compositionally biased region" description="Basic and acidic residues" evidence="1">
    <location>
        <begin position="786"/>
        <end position="813"/>
    </location>
</feature>
<dbReference type="EMBL" id="SDIL01000071">
    <property type="protein sequence ID" value="RXK37330.1"/>
    <property type="molecule type" value="Genomic_DNA"/>
</dbReference>
<dbReference type="InParanoid" id="A0A4Q1BI84"/>
<accession>A0A4Q1BI84</accession>
<feature type="compositionally biased region" description="Polar residues" evidence="1">
    <location>
        <begin position="919"/>
        <end position="928"/>
    </location>
</feature>
<feature type="compositionally biased region" description="Polar residues" evidence="1">
    <location>
        <begin position="632"/>
        <end position="645"/>
    </location>
</feature>
<feature type="compositionally biased region" description="Basic and acidic residues" evidence="1">
    <location>
        <begin position="983"/>
        <end position="1012"/>
    </location>
</feature>
<proteinExistence type="predicted"/>
<dbReference type="Proteomes" id="UP000289152">
    <property type="component" value="Unassembled WGS sequence"/>
</dbReference>
<dbReference type="AlphaFoldDB" id="A0A4Q1BI84"/>
<feature type="compositionally biased region" description="Polar residues" evidence="1">
    <location>
        <begin position="841"/>
        <end position="885"/>
    </location>
</feature>
<evidence type="ECO:0008006" key="4">
    <source>
        <dbReference type="Google" id="ProtNLM"/>
    </source>
</evidence>
<dbReference type="OrthoDB" id="2017782at2759"/>
<feature type="compositionally biased region" description="Basic and acidic residues" evidence="1">
    <location>
        <begin position="929"/>
        <end position="959"/>
    </location>
</feature>
<evidence type="ECO:0000313" key="2">
    <source>
        <dbReference type="EMBL" id="RXK37330.1"/>
    </source>
</evidence>
<evidence type="ECO:0000256" key="1">
    <source>
        <dbReference type="SAM" id="MobiDB-lite"/>
    </source>
</evidence>
<protein>
    <recommendedName>
        <fullName evidence="4">F-box domain-containing protein</fullName>
    </recommendedName>
</protein>
<sequence>MPDSKVYHKSSLCYILSQDDPICPIPFRPSFMSSPTGSGIGTGTINNDSITNDSTTNINTTSTDTTTKHDHHKPMTSLETLPRNILSLITYHLVISTPHPLSSHYIPNPSTIIPLLLTCKTIYKTINFDSNPQLYNSLFRSTFDHSALSRRYDWMVVHLSEVAGRGRKIFDLFSNPRSWANEYKTRWGMVKRMRRDVRDCTVVNKEKMTADLWNVWFILTENAGNNLAFVLDLCQLQAWMRAHYHADMLADALVPGYPKETGSKALGIWCALLSGTDFPEDETPSEVDERIFIMRPYVFASAKYDITYAPWRHRKLPLCEPGCTCTSHTPDVSLRPKAIPYDRFGYTWKRAPPHFILGAYLMFFRLLERQPERLKIPLSDGITSSSPQTLPIHPPKPKLFSLRTILPSKIHDKEWQRNTVCQDPHTSPGLPPLTFRGDLQGVWKGRYLFYDFGTYRDILAGDMKAVYTGDFAEQSMEMKLKETVIKVRKEDVGGKGPLLSAGFEGRNEEEEELKRIENGYGNPVWDGKDENDEEGWTKEILISGRCKSSWGLASVKGRVRTWDGLVILSLTYSPHPMGKWLWRGYLHTGGYLVGRWRDTFTPENLRGYEGAFAMVRESPDDPDYDSSHTDQQDQTSNTDLRNDGSTGVRMEEGVGGEIGSIPQFYIPQIPLPGENTRRSSATSDSSEGGTFVKYQKRSEPVDSSEGGSFVKYQKRSEPFDSSEGGSSVKYQKRSEPFEFSEGGSSVKYQNRSELFDSSEGGSFVKYQKRSEPSDFSEGGSSVKYQKKFDNDSPRTDGNMRDIVKEEGMEKEKGNYIPSVSNERDQSMEVEHQVGSSKHDQVVSSSQITRPQTISSLVSPSHTESSELRSNQTQIRDNPSAFSSTRVEQDNLPIRHGWTTRLPPPPRTTRIDNPIVSLSPGISSKQSVNHVDEPHDHLSRVRSEEMNSDDNGSRSEREEGGMFQPSRRSEQGMDRMTLGSLSEFGKEMDGHESISIQRGDDLEGQRDGGDMKRLAMSQMLKRPLIEDDDERGKRARWE</sequence>
<gene>
    <name evidence="2" type="ORF">M231_05396</name>
</gene>
<feature type="compositionally biased region" description="Polar residues" evidence="1">
    <location>
        <begin position="678"/>
        <end position="688"/>
    </location>
</feature>
<feature type="region of interest" description="Disordered" evidence="1">
    <location>
        <begin position="616"/>
        <end position="1037"/>
    </location>
</feature>
<organism evidence="2 3">
    <name type="scientific">Tremella mesenterica</name>
    <name type="common">Jelly fungus</name>
    <dbReference type="NCBI Taxonomy" id="5217"/>
    <lineage>
        <taxon>Eukaryota</taxon>
        <taxon>Fungi</taxon>
        <taxon>Dikarya</taxon>
        <taxon>Basidiomycota</taxon>
        <taxon>Agaricomycotina</taxon>
        <taxon>Tremellomycetes</taxon>
        <taxon>Tremellales</taxon>
        <taxon>Tremellaceae</taxon>
        <taxon>Tremella</taxon>
    </lineage>
</organism>